<organism evidence="9 10">
    <name type="scientific">Lepraria finkii</name>
    <dbReference type="NCBI Taxonomy" id="1340010"/>
    <lineage>
        <taxon>Eukaryota</taxon>
        <taxon>Fungi</taxon>
        <taxon>Dikarya</taxon>
        <taxon>Ascomycota</taxon>
        <taxon>Pezizomycotina</taxon>
        <taxon>Lecanoromycetes</taxon>
        <taxon>OSLEUM clade</taxon>
        <taxon>Lecanoromycetidae</taxon>
        <taxon>Lecanorales</taxon>
        <taxon>Lecanorineae</taxon>
        <taxon>Stereocaulaceae</taxon>
        <taxon>Lepraria</taxon>
    </lineage>
</organism>
<name>A0ABR4AT62_9LECA</name>
<accession>A0ABR4AT62</accession>
<evidence type="ECO:0000256" key="1">
    <source>
        <dbReference type="ARBA" id="ARBA00001971"/>
    </source>
</evidence>
<gene>
    <name evidence="9" type="ORF">ABVK25_011325</name>
</gene>
<dbReference type="PRINTS" id="PR00385">
    <property type="entry name" value="P450"/>
</dbReference>
<evidence type="ECO:0000256" key="8">
    <source>
        <dbReference type="RuleBase" id="RU000461"/>
    </source>
</evidence>
<dbReference type="EMBL" id="JBHFEH010000093">
    <property type="protein sequence ID" value="KAL2047824.1"/>
    <property type="molecule type" value="Genomic_DNA"/>
</dbReference>
<dbReference type="CDD" id="cd11063">
    <property type="entry name" value="CYP52"/>
    <property type="match status" value="1"/>
</dbReference>
<keyword evidence="5 8" id="KW-0560">Oxidoreductase</keyword>
<dbReference type="PANTHER" id="PTHR24287:SF1">
    <property type="entry name" value="P450, PUTATIVE (EUROFUNG)-RELATED"/>
    <property type="match status" value="1"/>
</dbReference>
<evidence type="ECO:0000313" key="9">
    <source>
        <dbReference type="EMBL" id="KAL2047824.1"/>
    </source>
</evidence>
<evidence type="ECO:0000256" key="6">
    <source>
        <dbReference type="ARBA" id="ARBA00023004"/>
    </source>
</evidence>
<evidence type="ECO:0000256" key="4">
    <source>
        <dbReference type="ARBA" id="ARBA00022723"/>
    </source>
</evidence>
<dbReference type="InterPro" id="IPR001128">
    <property type="entry name" value="Cyt_P450"/>
</dbReference>
<comment type="cofactor">
    <cofactor evidence="1">
        <name>heme</name>
        <dbReference type="ChEBI" id="CHEBI:30413"/>
    </cofactor>
</comment>
<comment type="caution">
    <text evidence="9">The sequence shown here is derived from an EMBL/GenBank/DDBJ whole genome shotgun (WGS) entry which is preliminary data.</text>
</comment>
<sequence>MILMSLGIGCGLVVFILNRIVATLTARWRCQAEAARHGCMPAPAVPRKGFLGLIRLLDVLKATREQRGPQQLVEAMDELGASGEVHTFRVEMLGSELVVTRDPENVKAIFMTHASSFEISAYREGAFKPLLGLGLFTLCGEPWRHSRLFLRPQFSREQISDMELEERHVNALSALLITGTDGWTDVVDLQPMFFKMTLELMTEFLYGHSPSQIGQKMDAPNTQEFGYHFDAGKTWLNTRSSLGKWYWLAHQLAFSHHCEKVHRYVDYFVKAKLEQGSEEPAENKVSQDSSKREKFVLLDELAKHTRNALEIRSETLNILSAGRDTTASLLSWIFYFLSRGPRVYDELRTVILADFGTEASGIDFAKLRSCQYLQYCINEALRMTAIVPILERQSLKDTVLPRGGGHDGSKPVFIRKGQRVLISTYALQQRSDIWGDDPESFRPERWKNRKAGLEFVPFGGGPRKCVGQQFALTEVSYTVVRLLQRFDKLQNCEPPGRIRFEHTISIRSGTGTVVRLHEAQST</sequence>
<evidence type="ECO:0000256" key="7">
    <source>
        <dbReference type="ARBA" id="ARBA00023033"/>
    </source>
</evidence>
<evidence type="ECO:0000313" key="10">
    <source>
        <dbReference type="Proteomes" id="UP001590951"/>
    </source>
</evidence>
<evidence type="ECO:0000256" key="2">
    <source>
        <dbReference type="ARBA" id="ARBA00010617"/>
    </source>
</evidence>
<reference evidence="9 10" key="1">
    <citation type="submission" date="2024-09" db="EMBL/GenBank/DDBJ databases">
        <title>Rethinking Asexuality: The Enigmatic Case of Functional Sexual Genes in Lepraria (Stereocaulaceae).</title>
        <authorList>
            <person name="Doellman M."/>
            <person name="Sun Y."/>
            <person name="Barcenas-Pena A."/>
            <person name="Lumbsch H.T."/>
            <person name="Grewe F."/>
        </authorList>
    </citation>
    <scope>NUCLEOTIDE SEQUENCE [LARGE SCALE GENOMIC DNA]</scope>
    <source>
        <strain evidence="9 10">Grewe 0041</strain>
    </source>
</reference>
<keyword evidence="10" id="KW-1185">Reference proteome</keyword>
<dbReference type="PANTHER" id="PTHR24287">
    <property type="entry name" value="P450, PUTATIVE (EUROFUNG)-RELATED"/>
    <property type="match status" value="1"/>
</dbReference>
<dbReference type="InterPro" id="IPR036396">
    <property type="entry name" value="Cyt_P450_sf"/>
</dbReference>
<evidence type="ECO:0000256" key="3">
    <source>
        <dbReference type="ARBA" id="ARBA00022617"/>
    </source>
</evidence>
<dbReference type="InterPro" id="IPR017972">
    <property type="entry name" value="Cyt_P450_CS"/>
</dbReference>
<dbReference type="PRINTS" id="PR01239">
    <property type="entry name" value="EP450IICYP52"/>
</dbReference>
<dbReference type="InterPro" id="IPR047146">
    <property type="entry name" value="Cyt_P450_E_CYP52_fungi"/>
</dbReference>
<dbReference type="Gene3D" id="1.10.630.10">
    <property type="entry name" value="Cytochrome P450"/>
    <property type="match status" value="1"/>
</dbReference>
<dbReference type="Proteomes" id="UP001590951">
    <property type="component" value="Unassembled WGS sequence"/>
</dbReference>
<keyword evidence="3 8" id="KW-0349">Heme</keyword>
<keyword evidence="6 8" id="KW-0408">Iron</keyword>
<dbReference type="Pfam" id="PF00067">
    <property type="entry name" value="p450"/>
    <property type="match status" value="1"/>
</dbReference>
<evidence type="ECO:0008006" key="11">
    <source>
        <dbReference type="Google" id="ProtNLM"/>
    </source>
</evidence>
<comment type="similarity">
    <text evidence="2 8">Belongs to the cytochrome P450 family.</text>
</comment>
<dbReference type="PROSITE" id="PS00086">
    <property type="entry name" value="CYTOCHROME_P450"/>
    <property type="match status" value="1"/>
</dbReference>
<keyword evidence="7 8" id="KW-0503">Monooxygenase</keyword>
<keyword evidence="4 8" id="KW-0479">Metal-binding</keyword>
<proteinExistence type="inferred from homology"/>
<dbReference type="SUPFAM" id="SSF48264">
    <property type="entry name" value="Cytochrome P450"/>
    <property type="match status" value="1"/>
</dbReference>
<dbReference type="InterPro" id="IPR002974">
    <property type="entry name" value="Cyt_P450_E_CYP52_ascomycetes"/>
</dbReference>
<protein>
    <recommendedName>
        <fullName evidence="11">Cytochrome P450</fullName>
    </recommendedName>
</protein>
<evidence type="ECO:0000256" key="5">
    <source>
        <dbReference type="ARBA" id="ARBA00023002"/>
    </source>
</evidence>